<dbReference type="InterPro" id="IPR014169">
    <property type="entry name" value="Pal_lipo_C"/>
</dbReference>
<dbReference type="RefSeq" id="WP_078483719.1">
    <property type="nucleotide sequence ID" value="NZ_MPRL01000032.1"/>
</dbReference>
<evidence type="ECO:0000313" key="12">
    <source>
        <dbReference type="EMBL" id="OOZ40126.1"/>
    </source>
</evidence>
<evidence type="ECO:0000256" key="9">
    <source>
        <dbReference type="SAM" id="MobiDB-lite"/>
    </source>
</evidence>
<dbReference type="Gene3D" id="3.30.1330.60">
    <property type="entry name" value="OmpA-like domain"/>
    <property type="match status" value="1"/>
</dbReference>
<evidence type="ECO:0000256" key="5">
    <source>
        <dbReference type="ARBA" id="ARBA00023237"/>
    </source>
</evidence>
<evidence type="ECO:0000256" key="1">
    <source>
        <dbReference type="ARBA" id="ARBA00022618"/>
    </source>
</evidence>
<evidence type="ECO:0000259" key="11">
    <source>
        <dbReference type="PROSITE" id="PS51123"/>
    </source>
</evidence>
<protein>
    <recommendedName>
        <fullName evidence="8">Peptidoglycan-associated lipoprotein</fullName>
        <shortName evidence="8">PAL</shortName>
    </recommendedName>
</protein>
<reference evidence="12 13" key="1">
    <citation type="submission" date="2016-11" db="EMBL/GenBank/DDBJ databases">
        <title>Mixed transmission modes and dynamic genome evolution in an obligate animal-bacterial symbiosis.</title>
        <authorList>
            <person name="Russell S.L."/>
            <person name="Corbett-Detig R.B."/>
            <person name="Cavanaugh C.M."/>
        </authorList>
    </citation>
    <scope>NUCLEOTIDE SEQUENCE [LARGE SCALE GENOMIC DNA]</scope>
    <source>
        <strain evidence="12">Sveles-Q1</strain>
    </source>
</reference>
<keyword evidence="6 8" id="KW-0449">Lipoprotein</keyword>
<evidence type="ECO:0000256" key="3">
    <source>
        <dbReference type="ARBA" id="ARBA00023136"/>
    </source>
</evidence>
<keyword evidence="4 8" id="KW-0564">Palmitate</keyword>
<dbReference type="PANTHER" id="PTHR30329">
    <property type="entry name" value="STATOR ELEMENT OF FLAGELLAR MOTOR COMPLEX"/>
    <property type="match status" value="1"/>
</dbReference>
<dbReference type="PRINTS" id="PR01021">
    <property type="entry name" value="OMPADOMAIN"/>
</dbReference>
<dbReference type="PANTHER" id="PTHR30329:SF21">
    <property type="entry name" value="LIPOPROTEIN YIAD-RELATED"/>
    <property type="match status" value="1"/>
</dbReference>
<dbReference type="InterPro" id="IPR036737">
    <property type="entry name" value="OmpA-like_sf"/>
</dbReference>
<comment type="similarity">
    <text evidence="8">Belongs to the Pal lipoprotein family.</text>
</comment>
<dbReference type="OrthoDB" id="9809164at2"/>
<dbReference type="GO" id="GO:0009279">
    <property type="term" value="C:cell outer membrane"/>
    <property type="evidence" value="ECO:0007669"/>
    <property type="project" value="UniProtKB-SubCell"/>
</dbReference>
<keyword evidence="5 8" id="KW-0998">Cell outer membrane</keyword>
<proteinExistence type="inferred from homology"/>
<dbReference type="InterPro" id="IPR039001">
    <property type="entry name" value="Pal"/>
</dbReference>
<dbReference type="InterPro" id="IPR006664">
    <property type="entry name" value="OMP_bac"/>
</dbReference>
<comment type="subunit">
    <text evidence="8">The Tol-Pal system is composed of five core proteins: the inner membrane proteins TolA, TolQ and TolR, the periplasmic protein TolB and the outer membrane protein Pal. They form a network linking the inner and outer membranes and the peptidoglycan layer.</text>
</comment>
<evidence type="ECO:0000256" key="6">
    <source>
        <dbReference type="ARBA" id="ARBA00023288"/>
    </source>
</evidence>
<dbReference type="InterPro" id="IPR050330">
    <property type="entry name" value="Bact_OuterMem_StrucFunc"/>
</dbReference>
<dbReference type="AlphaFoldDB" id="A0A1T2L5B4"/>
<dbReference type="PROSITE" id="PS51123">
    <property type="entry name" value="OMPA_2"/>
    <property type="match status" value="1"/>
</dbReference>
<feature type="domain" description="OmpA-like" evidence="11">
    <location>
        <begin position="65"/>
        <end position="180"/>
    </location>
</feature>
<gene>
    <name evidence="8" type="primary">pal</name>
    <name evidence="12" type="ORF">BOW53_08845</name>
</gene>
<evidence type="ECO:0000256" key="7">
    <source>
        <dbReference type="ARBA" id="ARBA00023306"/>
    </source>
</evidence>
<evidence type="ECO:0000256" key="4">
    <source>
        <dbReference type="ARBA" id="ARBA00023139"/>
    </source>
</evidence>
<dbReference type="HAMAP" id="MF_02204">
    <property type="entry name" value="Pal"/>
    <property type="match status" value="1"/>
</dbReference>
<comment type="function">
    <text evidence="8">Part of the Tol-Pal system, which plays a role in outer membrane invagination during cell division and is important for maintaining outer membrane integrity.</text>
</comment>
<dbReference type="PROSITE" id="PS51257">
    <property type="entry name" value="PROKAR_LIPOPROTEIN"/>
    <property type="match status" value="1"/>
</dbReference>
<feature type="signal peptide" evidence="10">
    <location>
        <begin position="1"/>
        <end position="20"/>
    </location>
</feature>
<keyword evidence="2 8" id="KW-0732">Signal</keyword>
<comment type="caution">
    <text evidence="12">The sequence shown here is derived from an EMBL/GenBank/DDBJ whole genome shotgun (WGS) entry which is preliminary data.</text>
</comment>
<keyword evidence="7 8" id="KW-0131">Cell cycle</keyword>
<dbReference type="Pfam" id="PF00691">
    <property type="entry name" value="OmpA"/>
    <property type="match status" value="1"/>
</dbReference>
<name>A0A1T2L5B4_9GAMM</name>
<feature type="region of interest" description="Disordered" evidence="9">
    <location>
        <begin position="29"/>
        <end position="51"/>
    </location>
</feature>
<evidence type="ECO:0000256" key="10">
    <source>
        <dbReference type="SAM" id="SignalP"/>
    </source>
</evidence>
<dbReference type="NCBIfam" id="TIGR02802">
    <property type="entry name" value="Pal_lipo"/>
    <property type="match status" value="1"/>
</dbReference>
<dbReference type="SUPFAM" id="SSF103088">
    <property type="entry name" value="OmpA-like"/>
    <property type="match status" value="1"/>
</dbReference>
<keyword evidence="13" id="KW-1185">Reference proteome</keyword>
<dbReference type="GO" id="GO:0051301">
    <property type="term" value="P:cell division"/>
    <property type="evidence" value="ECO:0007669"/>
    <property type="project" value="UniProtKB-UniRule"/>
</dbReference>
<accession>A0A1T2L5B4</accession>
<dbReference type="Proteomes" id="UP000191110">
    <property type="component" value="Unassembled WGS sequence"/>
</dbReference>
<keyword evidence="1 8" id="KW-0132">Cell division</keyword>
<organism evidence="12 13">
    <name type="scientific">Solemya pervernicosa gill symbiont</name>
    <dbReference type="NCBI Taxonomy" id="642797"/>
    <lineage>
        <taxon>Bacteria</taxon>
        <taxon>Pseudomonadati</taxon>
        <taxon>Pseudomonadota</taxon>
        <taxon>Gammaproteobacteria</taxon>
        <taxon>sulfur-oxidizing symbionts</taxon>
    </lineage>
</organism>
<dbReference type="EMBL" id="MPRL01000032">
    <property type="protein sequence ID" value="OOZ40126.1"/>
    <property type="molecule type" value="Genomic_DNA"/>
</dbReference>
<evidence type="ECO:0000256" key="2">
    <source>
        <dbReference type="ARBA" id="ARBA00022729"/>
    </source>
</evidence>
<dbReference type="InterPro" id="IPR006665">
    <property type="entry name" value="OmpA-like"/>
</dbReference>
<dbReference type="CDD" id="cd07185">
    <property type="entry name" value="OmpA_C-like"/>
    <property type="match status" value="1"/>
</dbReference>
<comment type="subcellular location">
    <subcellularLocation>
        <location evidence="8">Cell outer membrane</location>
        <topology evidence="8">Lipid-anchor</topology>
    </subcellularLocation>
</comment>
<feature type="chain" id="PRO_5012956052" description="Peptidoglycan-associated lipoprotein" evidence="10">
    <location>
        <begin position="21"/>
        <end position="180"/>
    </location>
</feature>
<sequence>MKIFKSVVLFVSILTLTACSGMGGGEQGDVAVDDHSTTTGGEGADGASTSGAMGGDYFDGRMLNDQSGDPLNRWVIYFDFDSSAVMEENNAMLGAHAAYLLEHPELTLTLEGHADERGTREYNIGLGDRRAQGVREVLTLQGAPGHQINTVSYGEERPEGFGHSEESWRLNRRVVLVYSN</sequence>
<evidence type="ECO:0000256" key="8">
    <source>
        <dbReference type="HAMAP-Rule" id="MF_02204"/>
    </source>
</evidence>
<evidence type="ECO:0000313" key="13">
    <source>
        <dbReference type="Proteomes" id="UP000191110"/>
    </source>
</evidence>
<keyword evidence="3 8" id="KW-0472">Membrane</keyword>